<protein>
    <recommendedName>
        <fullName evidence="3">Haloacid dehalogenase-like hydrolase</fullName>
    </recommendedName>
</protein>
<dbReference type="EMBL" id="CP012333">
    <property type="protein sequence ID" value="AKV03236.1"/>
    <property type="molecule type" value="Genomic_DNA"/>
</dbReference>
<organism evidence="1 2">
    <name type="scientific">Labilithrix luteola</name>
    <dbReference type="NCBI Taxonomy" id="1391654"/>
    <lineage>
        <taxon>Bacteria</taxon>
        <taxon>Pseudomonadati</taxon>
        <taxon>Myxococcota</taxon>
        <taxon>Polyangia</taxon>
        <taxon>Polyangiales</taxon>
        <taxon>Labilitrichaceae</taxon>
        <taxon>Labilithrix</taxon>
    </lineage>
</organism>
<dbReference type="KEGG" id="llu:AKJ09_09899"/>
<dbReference type="STRING" id="1391654.AKJ09_09899"/>
<dbReference type="Gene3D" id="3.40.50.1000">
    <property type="entry name" value="HAD superfamily/HAD-like"/>
    <property type="match status" value="1"/>
</dbReference>
<dbReference type="AlphaFoldDB" id="A0A0K1QBU0"/>
<evidence type="ECO:0000313" key="2">
    <source>
        <dbReference type="Proteomes" id="UP000064967"/>
    </source>
</evidence>
<dbReference type="Pfam" id="PF12710">
    <property type="entry name" value="HAD"/>
    <property type="match status" value="1"/>
</dbReference>
<accession>A0A0K1QBU0</accession>
<sequence length="245" mass="27445">MDALSRMSHHEIGEVIAATHAGMTTEEFAGVVRAWLSTAKHPRFDRPYGECVFQPMLELLTFLRSNGFRTFIVSGGGIDFIRVFSEQLYGVLPAQVIGSSSKTRHELRDGAPVLVKLPDLGSVDDREGKVMNIHLHIGQRPIFAIANADGDLAMLTYTDHAPGTHLSMLVRHDDGEREFAYDRDGTFWGKLDAGLDTARKAGWTVVSPRSEWAAMFPADRRAGRVRTRQRLPRRHVRPILRSRTT</sequence>
<dbReference type="SUPFAM" id="SSF56784">
    <property type="entry name" value="HAD-like"/>
    <property type="match status" value="1"/>
</dbReference>
<evidence type="ECO:0008006" key="3">
    <source>
        <dbReference type="Google" id="ProtNLM"/>
    </source>
</evidence>
<evidence type="ECO:0000313" key="1">
    <source>
        <dbReference type="EMBL" id="AKV03236.1"/>
    </source>
</evidence>
<proteinExistence type="predicted"/>
<dbReference type="InterPro" id="IPR036412">
    <property type="entry name" value="HAD-like_sf"/>
</dbReference>
<keyword evidence="2" id="KW-1185">Reference proteome</keyword>
<dbReference type="InterPro" id="IPR023214">
    <property type="entry name" value="HAD_sf"/>
</dbReference>
<dbReference type="CDD" id="cd01427">
    <property type="entry name" value="HAD_like"/>
    <property type="match status" value="1"/>
</dbReference>
<gene>
    <name evidence="1" type="ORF">AKJ09_09899</name>
</gene>
<dbReference type="PATRIC" id="fig|1391654.3.peg.10028"/>
<dbReference type="Proteomes" id="UP000064967">
    <property type="component" value="Chromosome"/>
</dbReference>
<reference evidence="1 2" key="1">
    <citation type="submission" date="2015-08" db="EMBL/GenBank/DDBJ databases">
        <authorList>
            <person name="Babu N.S."/>
            <person name="Beckwith C.J."/>
            <person name="Beseler K.G."/>
            <person name="Brison A."/>
            <person name="Carone J.V."/>
            <person name="Caskin T.P."/>
            <person name="Diamond M."/>
            <person name="Durham M.E."/>
            <person name="Foxe J.M."/>
            <person name="Go M."/>
            <person name="Henderson B.A."/>
            <person name="Jones I.B."/>
            <person name="McGettigan J.A."/>
            <person name="Micheletti S.J."/>
            <person name="Nasrallah M.E."/>
            <person name="Ortiz D."/>
            <person name="Piller C.R."/>
            <person name="Privatt S.R."/>
            <person name="Schneider S.L."/>
            <person name="Sharp S."/>
            <person name="Smith T.C."/>
            <person name="Stanton J.D."/>
            <person name="Ullery H.E."/>
            <person name="Wilson R.J."/>
            <person name="Serrano M.G."/>
            <person name="Buck G."/>
            <person name="Lee V."/>
            <person name="Wang Y."/>
            <person name="Carvalho R."/>
            <person name="Voegtly L."/>
            <person name="Shi R."/>
            <person name="Duckworth R."/>
            <person name="Johnson A."/>
            <person name="Loviza R."/>
            <person name="Walstead R."/>
            <person name="Shah Z."/>
            <person name="Kiflezghi M."/>
            <person name="Wade K."/>
            <person name="Ball S.L."/>
            <person name="Bradley K.W."/>
            <person name="Asai D.J."/>
            <person name="Bowman C.A."/>
            <person name="Russell D.A."/>
            <person name="Pope W.H."/>
            <person name="Jacobs-Sera D."/>
            <person name="Hendrix R.W."/>
            <person name="Hatfull G.F."/>
        </authorList>
    </citation>
    <scope>NUCLEOTIDE SEQUENCE [LARGE SCALE GENOMIC DNA]</scope>
    <source>
        <strain evidence="1 2">DSM 27648</strain>
    </source>
</reference>
<name>A0A0K1QBU0_9BACT</name>